<comment type="caution">
    <text evidence="1">The sequence shown here is derived from an EMBL/GenBank/DDBJ whole genome shotgun (WGS) entry which is preliminary data.</text>
</comment>
<proteinExistence type="predicted"/>
<sequence>KTIDHLSKVKENLLKSDNNLRLANNKATDISIKRLTANSPSVAKKFEK</sequence>
<name>A0A2M6YTQ7_9BACT</name>
<dbReference type="EMBL" id="PEWY01000103">
    <property type="protein sequence ID" value="PIU36920.1"/>
    <property type="molecule type" value="Genomic_DNA"/>
</dbReference>
<evidence type="ECO:0000313" key="1">
    <source>
        <dbReference type="EMBL" id="PIU36920.1"/>
    </source>
</evidence>
<evidence type="ECO:0000313" key="2">
    <source>
        <dbReference type="Proteomes" id="UP000230184"/>
    </source>
</evidence>
<dbReference type="AlphaFoldDB" id="A0A2M6YTQ7"/>
<protein>
    <submittedName>
        <fullName evidence="1">DUF2130 domain-containing protein</fullName>
    </submittedName>
</protein>
<gene>
    <name evidence="1" type="ORF">COT02_03595</name>
</gene>
<reference evidence="2" key="1">
    <citation type="submission" date="2017-09" db="EMBL/GenBank/DDBJ databases">
        <title>Depth-based differentiation of microbial function through sediment-hosted aquifers and enrichment of novel symbionts in the deep terrestrial subsurface.</title>
        <authorList>
            <person name="Probst A.J."/>
            <person name="Ladd B."/>
            <person name="Jarett J.K."/>
            <person name="Geller-Mcgrath D.E."/>
            <person name="Sieber C.M.K."/>
            <person name="Emerson J.B."/>
            <person name="Anantharaman K."/>
            <person name="Thomas B.C."/>
            <person name="Malmstrom R."/>
            <person name="Stieglmeier M."/>
            <person name="Klingl A."/>
            <person name="Woyke T."/>
            <person name="Ryan C.M."/>
            <person name="Banfield J.F."/>
        </authorList>
    </citation>
    <scope>NUCLEOTIDE SEQUENCE [LARGE SCALE GENOMIC DNA]</scope>
</reference>
<organism evidence="1 2">
    <name type="scientific">Candidatus Roizmanbacteria bacterium CG07_land_8_20_14_0_80_34_15</name>
    <dbReference type="NCBI Taxonomy" id="1974849"/>
    <lineage>
        <taxon>Bacteria</taxon>
        <taxon>Candidatus Roizmaniibacteriota</taxon>
    </lineage>
</organism>
<feature type="non-terminal residue" evidence="1">
    <location>
        <position position="1"/>
    </location>
</feature>
<accession>A0A2M6YTQ7</accession>
<dbReference type="Proteomes" id="UP000230184">
    <property type="component" value="Unassembled WGS sequence"/>
</dbReference>